<dbReference type="InterPro" id="IPR050445">
    <property type="entry name" value="Bact_polysacc_biosynth/exp"/>
</dbReference>
<dbReference type="InterPro" id="IPR032807">
    <property type="entry name" value="GNVR"/>
</dbReference>
<evidence type="ECO:0000313" key="4">
    <source>
        <dbReference type="EMBL" id="PCD01737.1"/>
    </source>
</evidence>
<dbReference type="GO" id="GO:0004713">
    <property type="term" value="F:protein tyrosine kinase activity"/>
    <property type="evidence" value="ECO:0007669"/>
    <property type="project" value="TreeGrafter"/>
</dbReference>
<reference evidence="4 5" key="1">
    <citation type="submission" date="2017-09" db="EMBL/GenBank/DDBJ databases">
        <title>Sphingomonas spermidinifaciens 9NM-10, whole genome shotgun sequence.</title>
        <authorList>
            <person name="Feng G."/>
            <person name="Zhu H."/>
        </authorList>
    </citation>
    <scope>NUCLEOTIDE SEQUENCE [LARGE SCALE GENOMIC DNA]</scope>
    <source>
        <strain evidence="4 5">9NM-10</strain>
    </source>
</reference>
<gene>
    <name evidence="4" type="ORF">COC42_16630</name>
</gene>
<protein>
    <submittedName>
        <fullName evidence="4">Exopolysaccharide biosynthesis protein</fullName>
    </submittedName>
</protein>
<comment type="caution">
    <text evidence="4">The sequence shown here is derived from an EMBL/GenBank/DDBJ whole genome shotgun (WGS) entry which is preliminary data.</text>
</comment>
<accession>A0A2A4B115</accession>
<feature type="coiled-coil region" evidence="1">
    <location>
        <begin position="326"/>
        <end position="353"/>
    </location>
</feature>
<organism evidence="4 5">
    <name type="scientific">Sphingomonas spermidinifaciens</name>
    <dbReference type="NCBI Taxonomy" id="1141889"/>
    <lineage>
        <taxon>Bacteria</taxon>
        <taxon>Pseudomonadati</taxon>
        <taxon>Pseudomonadota</taxon>
        <taxon>Alphaproteobacteria</taxon>
        <taxon>Sphingomonadales</taxon>
        <taxon>Sphingomonadaceae</taxon>
        <taxon>Sphingomonas</taxon>
    </lineage>
</organism>
<evidence type="ECO:0000259" key="3">
    <source>
        <dbReference type="Pfam" id="PF13807"/>
    </source>
</evidence>
<dbReference type="EMBL" id="NWMW01000003">
    <property type="protein sequence ID" value="PCD01737.1"/>
    <property type="molecule type" value="Genomic_DNA"/>
</dbReference>
<keyword evidence="1" id="KW-0175">Coiled coil</keyword>
<feature type="transmembrane region" description="Helical" evidence="2">
    <location>
        <begin position="385"/>
        <end position="406"/>
    </location>
</feature>
<dbReference type="PANTHER" id="PTHR32309">
    <property type="entry name" value="TYROSINE-PROTEIN KINASE"/>
    <property type="match status" value="1"/>
</dbReference>
<dbReference type="GO" id="GO:0005886">
    <property type="term" value="C:plasma membrane"/>
    <property type="evidence" value="ECO:0007669"/>
    <property type="project" value="TreeGrafter"/>
</dbReference>
<proteinExistence type="predicted"/>
<dbReference type="Proteomes" id="UP000218366">
    <property type="component" value="Unassembled WGS sequence"/>
</dbReference>
<evidence type="ECO:0000313" key="5">
    <source>
        <dbReference type="Proteomes" id="UP000218366"/>
    </source>
</evidence>
<dbReference type="RefSeq" id="WP_096344481.1">
    <property type="nucleotide sequence ID" value="NZ_NWMW01000003.1"/>
</dbReference>
<keyword evidence="5" id="KW-1185">Reference proteome</keyword>
<name>A0A2A4B115_9SPHN</name>
<keyword evidence="2" id="KW-0472">Membrane</keyword>
<evidence type="ECO:0000256" key="2">
    <source>
        <dbReference type="SAM" id="Phobius"/>
    </source>
</evidence>
<dbReference type="AlphaFoldDB" id="A0A2A4B115"/>
<feature type="transmembrane region" description="Helical" evidence="2">
    <location>
        <begin position="17"/>
        <end position="35"/>
    </location>
</feature>
<sequence>MIRVTDLVHALSRRLRFVLLVGGGVFVAVMILGLLQPRRYTAASSLLIDVTERNPVADQAAPSPQVIDTVIGTQTDILKSDRVFSRVAREAGLVAEQPGDNDTEKLRNAVIAMQKRFGVVTVPGSNVVKIFYNAPDPEQAADIANRIADSFLAEQVALRADPARRNAAWYDDRIAEVRGRLEAAQARLSQFQRERGIVGIDRLDLQGDRVKTLSAELTAAQAAQAQASSVAGMSNAPSVASSAVVQDLQRDVATQAAKVQDLSKTLGPNHPDMIAARASLSELRASLGAARSSQAQSLNSGSVAASRRVATIQAELAQEQQRLLAISGVQDQLAVLQRDVDAARQTYDAVRQRFNEAALEGEISQASATRLDRASVPMLPSQPNLVLWFLLAITLGAVAGILPIIVREVLRPRLRSIAGTAQAIDMPTVLDFTVPLLPGTETRRLGFGGSTQ</sequence>
<dbReference type="Pfam" id="PF13807">
    <property type="entry name" value="GNVR"/>
    <property type="match status" value="1"/>
</dbReference>
<feature type="domain" description="Tyrosine-protein kinase G-rich" evidence="3">
    <location>
        <begin position="333"/>
        <end position="408"/>
    </location>
</feature>
<keyword evidence="2" id="KW-0812">Transmembrane</keyword>
<keyword evidence="2" id="KW-1133">Transmembrane helix</keyword>
<evidence type="ECO:0000256" key="1">
    <source>
        <dbReference type="SAM" id="Coils"/>
    </source>
</evidence>
<dbReference type="OrthoDB" id="230260at2"/>
<dbReference type="PANTHER" id="PTHR32309:SF13">
    <property type="entry name" value="FERRIC ENTEROBACTIN TRANSPORT PROTEIN FEPE"/>
    <property type="match status" value="1"/>
</dbReference>